<dbReference type="NCBIfam" id="NF003584">
    <property type="entry name" value="PRK05248.3-5"/>
    <property type="match status" value="1"/>
</dbReference>
<dbReference type="InterPro" id="IPR008249">
    <property type="entry name" value="UPF0231"/>
</dbReference>
<dbReference type="Pfam" id="PF06062">
    <property type="entry name" value="UPF0231"/>
    <property type="match status" value="1"/>
</dbReference>
<organism evidence="2 3">
    <name type="scientific">Saccharophagus degradans (strain 2-40 / ATCC 43961 / DSM 17024)</name>
    <dbReference type="NCBI Taxonomy" id="203122"/>
    <lineage>
        <taxon>Bacteria</taxon>
        <taxon>Pseudomonadati</taxon>
        <taxon>Pseudomonadota</taxon>
        <taxon>Gammaproteobacteria</taxon>
        <taxon>Cellvibrionales</taxon>
        <taxon>Cellvibrionaceae</taxon>
        <taxon>Saccharophagus</taxon>
    </lineage>
</organism>
<reference evidence="2 3" key="1">
    <citation type="journal article" date="2008" name="PLoS Genet.">
        <title>Complete genome sequence of the complex carbohydrate-degrading marine bacterium, Saccharophagus degradans strain 2-40 T.</title>
        <authorList>
            <person name="Weiner R.M."/>
            <person name="Taylor L.E.II."/>
            <person name="Henrissat B."/>
            <person name="Hauser L."/>
            <person name="Land M."/>
            <person name="Coutinho P.M."/>
            <person name="Rancurel C."/>
            <person name="Saunders E.H."/>
            <person name="Longmire A.G."/>
            <person name="Zhang H."/>
            <person name="Bayer E.A."/>
            <person name="Gilbert H.J."/>
            <person name="Larimer F."/>
            <person name="Zhulin I.B."/>
            <person name="Ekborg N.A."/>
            <person name="Lamed R."/>
            <person name="Richardson P.M."/>
            <person name="Borovok I."/>
            <person name="Hutcheson S."/>
        </authorList>
    </citation>
    <scope>NUCLEOTIDE SEQUENCE [LARGE SCALE GENOMIC DNA]</scope>
    <source>
        <strain evidence="3">2-40 / ATCC 43961 / DSM 17024</strain>
    </source>
</reference>
<dbReference type="HOGENOM" id="CLU_139226_1_0_6"/>
<gene>
    <name evidence="2" type="ordered locus">Sde_1513</name>
</gene>
<evidence type="ECO:0000313" key="3">
    <source>
        <dbReference type="Proteomes" id="UP000001947"/>
    </source>
</evidence>
<evidence type="ECO:0000313" key="2">
    <source>
        <dbReference type="EMBL" id="ABD80775.1"/>
    </source>
</evidence>
<comment type="similarity">
    <text evidence="1">Belongs to the UPF0231 family.</text>
</comment>
<dbReference type="GeneID" id="98613187"/>
<dbReference type="STRING" id="203122.Sde_1513"/>
<dbReference type="PIRSF" id="PIRSF006287">
    <property type="entry name" value="UCP006287"/>
    <property type="match status" value="1"/>
</dbReference>
<dbReference type="OrthoDB" id="5739292at2"/>
<dbReference type="KEGG" id="sde:Sde_1513"/>
<dbReference type="eggNOG" id="COG3112">
    <property type="taxonomic scope" value="Bacteria"/>
</dbReference>
<dbReference type="AlphaFoldDB" id="Q21KK4"/>
<accession>Q21KK4</accession>
<dbReference type="RefSeq" id="WP_011467995.1">
    <property type="nucleotide sequence ID" value="NC_007912.1"/>
</dbReference>
<dbReference type="EMBL" id="CP000282">
    <property type="protein sequence ID" value="ABD80775.1"/>
    <property type="molecule type" value="Genomic_DNA"/>
</dbReference>
<keyword evidence="3" id="KW-1185">Reference proteome</keyword>
<name>Q21KK4_SACD2</name>
<sequence length="121" mass="13553">MEYEFNKDLGGSPVATFSMGHEAIGRWLTDELASNTQRITSLLSHIEQIELGHKASLTLHGSEFELHIAGDEVSVMAHAIDDDIEFEKNISLYELESNAECGLTDFKEALQSWLQFVTKSH</sequence>
<proteinExistence type="inferred from homology"/>
<protein>
    <submittedName>
        <fullName evidence="2">Uncharacterized conserved protein UCP006287</fullName>
    </submittedName>
</protein>
<dbReference type="Proteomes" id="UP000001947">
    <property type="component" value="Chromosome"/>
</dbReference>
<evidence type="ECO:0000256" key="1">
    <source>
        <dbReference type="ARBA" id="ARBA00005367"/>
    </source>
</evidence>